<evidence type="ECO:0000313" key="8">
    <source>
        <dbReference type="EMBL" id="KEA62764.1"/>
    </source>
</evidence>
<feature type="transmembrane region" description="Helical" evidence="6">
    <location>
        <begin position="215"/>
        <end position="236"/>
    </location>
</feature>
<dbReference type="InterPro" id="IPR000731">
    <property type="entry name" value="SSD"/>
</dbReference>
<accession>A0A081FW59</accession>
<keyword evidence="5 6" id="KW-0472">Membrane</keyword>
<dbReference type="PATRIC" id="fig|1232683.4.peg.3186"/>
<evidence type="ECO:0000256" key="5">
    <source>
        <dbReference type="ARBA" id="ARBA00023136"/>
    </source>
</evidence>
<comment type="caution">
    <text evidence="8">The sequence shown here is derived from an EMBL/GenBank/DDBJ whole genome shotgun (WGS) entry which is preliminary data.</text>
</comment>
<dbReference type="Pfam" id="PF03176">
    <property type="entry name" value="MMPL"/>
    <property type="match status" value="2"/>
</dbReference>
<dbReference type="PROSITE" id="PS50156">
    <property type="entry name" value="SSD"/>
    <property type="match status" value="1"/>
</dbReference>
<feature type="transmembrane region" description="Helical" evidence="6">
    <location>
        <begin position="312"/>
        <end position="336"/>
    </location>
</feature>
<evidence type="ECO:0000256" key="3">
    <source>
        <dbReference type="ARBA" id="ARBA00022692"/>
    </source>
</evidence>
<feature type="transmembrane region" description="Helical" evidence="6">
    <location>
        <begin position="691"/>
        <end position="711"/>
    </location>
</feature>
<sequence>MKLRDALLTFSVDRPKWVFSLLLLLCILAGLQIPSIKVDTDPENMLPHDQPDRVFHDQVKERFALHDMIVVGMVNRDSDQGIYNPQSLSALQRLSEEISRMDGVIPKDQMALDRVDNITQEGPGTIRFEWMMKEAPSTLEQSAEIRQAVERLPLLDNTLVSGDGRAAGIYVPIESKSVSYKLSQQIESAIAALNVKDEFHIAGLPVSEDTFGVEMFVQMAISAPLAGLMIFILMWVFFRSFLLITAPMLVAMASVIITMGLLIGQGYTVHIMSSMIPIFLMPIAVVDSVHILSEFADRYKPGEDAKPAVLEVLGHLFTPMLYTSLTSAVGFASLAFTPIPPVQIFGLHVAFGIMLAFLLTVTLIPAYIISLSPKRMAQLKDHNIQEDDSSRLGRLMSFMGRLSMMKARLLVVGFSVLTALSVWGVSQIQINDNPVRWFKSDHRLRVADRVLNAHFSGTYDAYLVFDRTEAQDPIAHLNSELVAALNKEPLSVDIKPALQAMMESARAEDFDQYASMLASQIDEASFTRPAQEESVWLDLLGRVEAAQIDAKYFLKPDVLEYLDKLAADLETQPDVGKVNSLPVLVKTVYRELTGGGDDQYRLPDSARGVAQTILSYQSSHRPDDLWHFVTPDYRSTLLWLQLKSGDNQDMTAVMEHVKAYVEAHPLPQGLSVNWAGLTYINVVWQEQMVNGMLKSLMSAFVMVLVMMVVLFRSLSIGLLAMLPLSVTILFIYGLIGFVGKDYDMPIAVLSALTLGLSVDFAIHYLERARAIYRQTGNWAGAIADIYKGPSRAISRNAIVIAIGFTPLLLAPLVPYITVGFFLASIMAVSALVTLLLLPAVITLIGNKDKLFQTQVSVKEEV</sequence>
<dbReference type="SUPFAM" id="SSF82866">
    <property type="entry name" value="Multidrug efflux transporter AcrB transmembrane domain"/>
    <property type="match status" value="2"/>
</dbReference>
<dbReference type="RefSeq" id="WP_036190342.1">
    <property type="nucleotide sequence ID" value="NZ_JMQN01000047.1"/>
</dbReference>
<feature type="transmembrane region" description="Helical" evidence="6">
    <location>
        <begin position="269"/>
        <end position="292"/>
    </location>
</feature>
<reference evidence="8 9" key="1">
    <citation type="submission" date="2014-04" db="EMBL/GenBank/DDBJ databases">
        <title>Marinobacterium kochiensis sp. nov., isolated from sediment sample collected from Kochi backwaters in Kerala, India.</title>
        <authorList>
            <person name="Singh A."/>
            <person name="Pinnaka A.K."/>
        </authorList>
    </citation>
    <scope>NUCLEOTIDE SEQUENCE [LARGE SCALE GENOMIC DNA]</scope>
    <source>
        <strain evidence="8 9">AK27</strain>
    </source>
</reference>
<gene>
    <name evidence="8" type="ORF">ADIMK_3236</name>
</gene>
<evidence type="ECO:0000256" key="2">
    <source>
        <dbReference type="ARBA" id="ARBA00022475"/>
    </source>
</evidence>
<dbReference type="Gene3D" id="1.20.1640.10">
    <property type="entry name" value="Multidrug efflux transporter AcrB transmembrane domain"/>
    <property type="match status" value="2"/>
</dbReference>
<feature type="domain" description="SSD" evidence="7">
    <location>
        <begin position="241"/>
        <end position="370"/>
    </location>
</feature>
<evidence type="ECO:0000313" key="9">
    <source>
        <dbReference type="Proteomes" id="UP000028252"/>
    </source>
</evidence>
<keyword evidence="3 6" id="KW-0812">Transmembrane</keyword>
<proteinExistence type="predicted"/>
<feature type="transmembrane region" description="Helical" evidence="6">
    <location>
        <begin position="342"/>
        <end position="369"/>
    </location>
</feature>
<dbReference type="AlphaFoldDB" id="A0A081FW59"/>
<evidence type="ECO:0000256" key="1">
    <source>
        <dbReference type="ARBA" id="ARBA00004651"/>
    </source>
</evidence>
<keyword evidence="2" id="KW-1003">Cell membrane</keyword>
<feature type="transmembrane region" description="Helical" evidence="6">
    <location>
        <begin position="822"/>
        <end position="844"/>
    </location>
</feature>
<dbReference type="PANTHER" id="PTHR33406:SF13">
    <property type="entry name" value="MEMBRANE PROTEIN YDFJ"/>
    <property type="match status" value="1"/>
</dbReference>
<evidence type="ECO:0000259" key="7">
    <source>
        <dbReference type="PROSITE" id="PS50156"/>
    </source>
</evidence>
<dbReference type="GO" id="GO:0022857">
    <property type="term" value="F:transmembrane transporter activity"/>
    <property type="evidence" value="ECO:0007669"/>
    <property type="project" value="InterPro"/>
</dbReference>
<protein>
    <submittedName>
        <fullName evidence="8">Putative transporter</fullName>
    </submittedName>
</protein>
<keyword evidence="4 6" id="KW-1133">Transmembrane helix</keyword>
<evidence type="ECO:0000256" key="4">
    <source>
        <dbReference type="ARBA" id="ARBA00022989"/>
    </source>
</evidence>
<comment type="subcellular location">
    <subcellularLocation>
        <location evidence="1">Cell membrane</location>
        <topology evidence="1">Multi-pass membrane protein</topology>
    </subcellularLocation>
</comment>
<feature type="transmembrane region" description="Helical" evidence="6">
    <location>
        <begin position="718"/>
        <end position="738"/>
    </location>
</feature>
<feature type="transmembrane region" description="Helical" evidence="6">
    <location>
        <begin position="407"/>
        <end position="426"/>
    </location>
</feature>
<dbReference type="PANTHER" id="PTHR33406">
    <property type="entry name" value="MEMBRANE PROTEIN MJ1562-RELATED"/>
    <property type="match status" value="1"/>
</dbReference>
<keyword evidence="9" id="KW-1185">Reference proteome</keyword>
<dbReference type="STRING" id="1232683.ADIMK_3236"/>
<feature type="transmembrane region" description="Helical" evidence="6">
    <location>
        <begin position="241"/>
        <end position="263"/>
    </location>
</feature>
<dbReference type="EMBL" id="JMQN01000047">
    <property type="protein sequence ID" value="KEA62764.1"/>
    <property type="molecule type" value="Genomic_DNA"/>
</dbReference>
<feature type="transmembrane region" description="Helical" evidence="6">
    <location>
        <begin position="744"/>
        <end position="765"/>
    </location>
</feature>
<dbReference type="eggNOG" id="COG1033">
    <property type="taxonomic scope" value="Bacteria"/>
</dbReference>
<dbReference type="InterPro" id="IPR050545">
    <property type="entry name" value="Mycobact_MmpL"/>
</dbReference>
<dbReference type="PRINTS" id="PR00702">
    <property type="entry name" value="ACRIFLAVINRP"/>
</dbReference>
<dbReference type="GO" id="GO:0005886">
    <property type="term" value="C:plasma membrane"/>
    <property type="evidence" value="ECO:0007669"/>
    <property type="project" value="UniProtKB-SubCell"/>
</dbReference>
<name>A0A081FW59_9GAMM</name>
<dbReference type="InterPro" id="IPR001036">
    <property type="entry name" value="Acrflvin-R"/>
</dbReference>
<dbReference type="Proteomes" id="UP000028252">
    <property type="component" value="Unassembled WGS sequence"/>
</dbReference>
<evidence type="ECO:0000256" key="6">
    <source>
        <dbReference type="SAM" id="Phobius"/>
    </source>
</evidence>
<dbReference type="OrthoDB" id="9803781at2"/>
<feature type="transmembrane region" description="Helical" evidence="6">
    <location>
        <begin position="797"/>
        <end position="816"/>
    </location>
</feature>
<organism evidence="8 9">
    <name type="scientific">Marinobacterium lacunae</name>
    <dbReference type="NCBI Taxonomy" id="1232683"/>
    <lineage>
        <taxon>Bacteria</taxon>
        <taxon>Pseudomonadati</taxon>
        <taxon>Pseudomonadota</taxon>
        <taxon>Gammaproteobacteria</taxon>
        <taxon>Oceanospirillales</taxon>
        <taxon>Oceanospirillaceae</taxon>
        <taxon>Marinobacterium</taxon>
    </lineage>
</organism>
<dbReference type="InterPro" id="IPR004869">
    <property type="entry name" value="MMPL_dom"/>
</dbReference>